<protein>
    <submittedName>
        <fullName evidence="1">Uncharacterized protein</fullName>
    </submittedName>
</protein>
<evidence type="ECO:0000313" key="1">
    <source>
        <dbReference type="EMBL" id="UZK58232.1"/>
    </source>
</evidence>
<evidence type="ECO:0000313" key="2">
    <source>
        <dbReference type="Proteomes" id="UP001164963"/>
    </source>
</evidence>
<dbReference type="RefSeq" id="WP_265546808.1">
    <property type="nucleotide sequence ID" value="NZ_CP098740.1"/>
</dbReference>
<proteinExistence type="predicted"/>
<dbReference type="Proteomes" id="UP001164963">
    <property type="component" value="Chromosome"/>
</dbReference>
<gene>
    <name evidence="1" type="ORF">NEH16_32860</name>
</gene>
<accession>A0ABY6Q1V7</accession>
<name>A0ABY6Q1V7_9ACTN</name>
<keyword evidence="2" id="KW-1185">Reference proteome</keyword>
<reference evidence="1" key="1">
    <citation type="journal article" date="2022" name="Front. Microbiol.">
        <title>Mirubactin C rescues the lethal effect of cell wall biosynthesis mutations in Bacillus subtilis.</title>
        <authorList>
            <person name="Kepplinger B."/>
            <person name="Wen X."/>
            <person name="Tyler A.R."/>
            <person name="Kim B.Y."/>
            <person name="Brown J."/>
            <person name="Banks P."/>
            <person name="Dashti Y."/>
            <person name="Mackenzie E.S."/>
            <person name="Wills C."/>
            <person name="Kawai Y."/>
            <person name="Waldron K.J."/>
            <person name="Allenby N.E.E."/>
            <person name="Wu L.J."/>
            <person name="Hall M.J."/>
            <person name="Errington J."/>
        </authorList>
    </citation>
    <scope>NUCLEOTIDE SEQUENCE</scope>
    <source>
        <strain evidence="1">MDA8-470</strain>
    </source>
</reference>
<sequence length="226" mass="25965">MTATDREAMVRYDQLAARVYEERRIPAGTRDLVLALGWATLRDPRRHHPEQGVWTRTRDILNIDDRRMWQLLADDVPRYEHDWHAEPRGCQAPMVKVDRLCGRGVVHGFCEFDPHTGWARFWGFCNRPRCRAYATPIAQRAEHSATKRPEPIPNTGGLLPLFFTWNWEARYAKAMDVIKRCPTWEPPSHGLSADQWPSVPGTTPVKAFPKLRLVASDGRTLAPAPH</sequence>
<organism evidence="1 2">
    <name type="scientific">Streptomyces drozdowiczii</name>
    <dbReference type="NCBI Taxonomy" id="202862"/>
    <lineage>
        <taxon>Bacteria</taxon>
        <taxon>Bacillati</taxon>
        <taxon>Actinomycetota</taxon>
        <taxon>Actinomycetes</taxon>
        <taxon>Kitasatosporales</taxon>
        <taxon>Streptomycetaceae</taxon>
        <taxon>Streptomyces</taxon>
    </lineage>
</organism>
<dbReference type="EMBL" id="CP098740">
    <property type="protein sequence ID" value="UZK58232.1"/>
    <property type="molecule type" value="Genomic_DNA"/>
</dbReference>